<keyword evidence="3" id="KW-0050">Antiport</keyword>
<keyword evidence="2" id="KW-0813">Transport</keyword>
<dbReference type="GO" id="GO:0005432">
    <property type="term" value="F:calcium:sodium antiporter activity"/>
    <property type="evidence" value="ECO:0007669"/>
    <property type="project" value="TreeGrafter"/>
</dbReference>
<evidence type="ECO:0000256" key="6">
    <source>
        <dbReference type="ARBA" id="ARBA00022989"/>
    </source>
</evidence>
<evidence type="ECO:0000256" key="7">
    <source>
        <dbReference type="ARBA" id="ARBA00023136"/>
    </source>
</evidence>
<protein>
    <submittedName>
        <fullName evidence="10">Uncharacterized protein, isoform C</fullName>
    </submittedName>
</protein>
<sequence>MNNTFSLDRVYGEMSCYSLMQVDFKQRCRLSKKIINCKHITHFFDYFRLMYCNMNVQTKTKEIGIVCIFIMIAIVLMLTLVHILSKYFGAVLKIMSVKLHMNEYVAGATLLSFGNAIPDLAVNLMPVREEAPLFTISISNALAVILLSGGMVCFLRPFKINGHFAMRDLLFLMLACEVLTYIVITGKRTTQIEAIVLILLYIFYFVVIIVDLKLTRLTIKSLKKQINELQKNTSTPYRTRLIHEKQLQLLKLEKDNILLIHSQTVTAELYNMQRRAASNFKMKDQSKEMYSTSRIKPSTHVLNIEETRNILHNPSNPRNLFLCTEFWETLVPIDLQDWKIAGWCKRLYLILTSPIVLFCTIFIPIIDYQQPKHGWSKLLNCIQIIITPILLITLTEALFTMNMRDWHVTLCIKNASWSMFLTVPVAIIMLFQTRTDQPPRYHLLFLTLTAVTSLLIVTTCAIELEVLCCIIGLVLNLTENFVASSVRSSAAAIADLIMNAEVAIQGYERMAFAAVLAGPLFSITVCIGIPCYFNKFAQLKGSSYWIYGRHGTNSYIFFMLMIFTTMLWTLTFNFSARRSAGIFSFIMFILFILYAALAEWDFVHDLSYDRIFEPQ</sequence>
<keyword evidence="5 8" id="KW-0812">Transmembrane</keyword>
<name>A0A0Q9WEP6_DROVI</name>
<accession>A0A0Q9WEP6</accession>
<keyword evidence="11" id="KW-1185">Reference proteome</keyword>
<evidence type="ECO:0000259" key="9">
    <source>
        <dbReference type="Pfam" id="PF01699"/>
    </source>
</evidence>
<feature type="transmembrane region" description="Helical" evidence="8">
    <location>
        <begin position="411"/>
        <end position="431"/>
    </location>
</feature>
<dbReference type="Proteomes" id="UP000008792">
    <property type="component" value="Unassembled WGS sequence"/>
</dbReference>
<keyword evidence="7 8" id="KW-0472">Membrane</keyword>
<feature type="transmembrane region" description="Helical" evidence="8">
    <location>
        <begin position="192"/>
        <end position="214"/>
    </location>
</feature>
<evidence type="ECO:0000256" key="8">
    <source>
        <dbReference type="SAM" id="Phobius"/>
    </source>
</evidence>
<dbReference type="PANTHER" id="PTHR12266:SF0">
    <property type="entry name" value="MITOCHONDRIAL SODIUM_CALCIUM EXCHANGER PROTEIN"/>
    <property type="match status" value="1"/>
</dbReference>
<keyword evidence="6 8" id="KW-1133">Transmembrane helix</keyword>
<dbReference type="PANTHER" id="PTHR12266">
    <property type="entry name" value="NA+/CA2+ K+ INDEPENDENT EXCHANGER"/>
    <property type="match status" value="1"/>
</dbReference>
<feature type="transmembrane region" description="Helical" evidence="8">
    <location>
        <begin position="131"/>
        <end position="157"/>
    </location>
</feature>
<dbReference type="GO" id="GO:0006874">
    <property type="term" value="P:intracellular calcium ion homeostasis"/>
    <property type="evidence" value="ECO:0007669"/>
    <property type="project" value="TreeGrafter"/>
</dbReference>
<dbReference type="EMBL" id="CH940648">
    <property type="protein sequence ID" value="KRF79759.1"/>
    <property type="molecule type" value="Genomic_DNA"/>
</dbReference>
<feature type="transmembrane region" description="Helical" evidence="8">
    <location>
        <begin position="63"/>
        <end position="84"/>
    </location>
</feature>
<feature type="transmembrane region" description="Helical" evidence="8">
    <location>
        <begin position="510"/>
        <end position="533"/>
    </location>
</feature>
<dbReference type="Gene3D" id="1.20.1420.30">
    <property type="entry name" value="NCX, central ion-binding region"/>
    <property type="match status" value="2"/>
</dbReference>
<keyword evidence="4" id="KW-0109">Calcium transport</keyword>
<gene>
    <name evidence="10" type="primary">Dvir\GJ20506</name>
    <name evidence="10" type="ORF">Dvir_GJ20506</name>
</gene>
<dbReference type="InterPro" id="IPR051359">
    <property type="entry name" value="CaCA_antiporter"/>
</dbReference>
<proteinExistence type="predicted"/>
<evidence type="ECO:0000256" key="4">
    <source>
        <dbReference type="ARBA" id="ARBA00022568"/>
    </source>
</evidence>
<feature type="domain" description="Sodium/calcium exchanger membrane region" evidence="9">
    <location>
        <begin position="71"/>
        <end position="209"/>
    </location>
</feature>
<dbReference type="InterPro" id="IPR044880">
    <property type="entry name" value="NCX_ion-bd_dom_sf"/>
</dbReference>
<evidence type="ECO:0000256" key="1">
    <source>
        <dbReference type="ARBA" id="ARBA00004141"/>
    </source>
</evidence>
<feature type="transmembrane region" description="Helical" evidence="8">
    <location>
        <begin position="554"/>
        <end position="574"/>
    </location>
</feature>
<evidence type="ECO:0000313" key="10">
    <source>
        <dbReference type="EMBL" id="KRF79759.1"/>
    </source>
</evidence>
<feature type="transmembrane region" description="Helical" evidence="8">
    <location>
        <begin position="378"/>
        <end position="399"/>
    </location>
</feature>
<feature type="transmembrane region" description="Helical" evidence="8">
    <location>
        <begin position="580"/>
        <end position="600"/>
    </location>
</feature>
<evidence type="ECO:0000256" key="2">
    <source>
        <dbReference type="ARBA" id="ARBA00022448"/>
    </source>
</evidence>
<comment type="subcellular location">
    <subcellularLocation>
        <location evidence="1">Membrane</location>
        <topology evidence="1">Multi-pass membrane protein</topology>
    </subcellularLocation>
</comment>
<keyword evidence="4" id="KW-0106">Calcium</keyword>
<feature type="transmembrane region" description="Helical" evidence="8">
    <location>
        <begin position="443"/>
        <end position="474"/>
    </location>
</feature>
<evidence type="ECO:0000313" key="11">
    <source>
        <dbReference type="Proteomes" id="UP000008792"/>
    </source>
</evidence>
<feature type="transmembrane region" description="Helical" evidence="8">
    <location>
        <begin position="347"/>
        <end position="366"/>
    </location>
</feature>
<dbReference type="AlphaFoldDB" id="A0A0Q9WEP6"/>
<dbReference type="Pfam" id="PF01699">
    <property type="entry name" value="Na_Ca_ex"/>
    <property type="match status" value="2"/>
</dbReference>
<reference evidence="10 11" key="1">
    <citation type="journal article" date="2007" name="Nature">
        <title>Evolution of genes and genomes on the Drosophila phylogeny.</title>
        <authorList>
            <consortium name="Drosophila 12 Genomes Consortium"/>
            <person name="Clark A.G."/>
            <person name="Eisen M.B."/>
            <person name="Smith D.R."/>
            <person name="Bergman C.M."/>
            <person name="Oliver B."/>
            <person name="Markow T.A."/>
            <person name="Kaufman T.C."/>
            <person name="Kellis M."/>
            <person name="Gelbart W."/>
            <person name="Iyer V.N."/>
            <person name="Pollard D.A."/>
            <person name="Sackton T.B."/>
            <person name="Larracuente A.M."/>
            <person name="Singh N.D."/>
            <person name="Abad J.P."/>
            <person name="Abt D.N."/>
            <person name="Adryan B."/>
            <person name="Aguade M."/>
            <person name="Akashi H."/>
            <person name="Anderson W.W."/>
            <person name="Aquadro C.F."/>
            <person name="Ardell D.H."/>
            <person name="Arguello R."/>
            <person name="Artieri C.G."/>
            <person name="Barbash D.A."/>
            <person name="Barker D."/>
            <person name="Barsanti P."/>
            <person name="Batterham P."/>
            <person name="Batzoglou S."/>
            <person name="Begun D."/>
            <person name="Bhutkar A."/>
            <person name="Blanco E."/>
            <person name="Bosak S.A."/>
            <person name="Bradley R.K."/>
            <person name="Brand A.D."/>
            <person name="Brent M.R."/>
            <person name="Brooks A.N."/>
            <person name="Brown R.H."/>
            <person name="Butlin R.K."/>
            <person name="Caggese C."/>
            <person name="Calvi B.R."/>
            <person name="Bernardo de Carvalho A."/>
            <person name="Caspi A."/>
            <person name="Castrezana S."/>
            <person name="Celniker S.E."/>
            <person name="Chang J.L."/>
            <person name="Chapple C."/>
            <person name="Chatterji S."/>
            <person name="Chinwalla A."/>
            <person name="Civetta A."/>
            <person name="Clifton S.W."/>
            <person name="Comeron J.M."/>
            <person name="Costello J.C."/>
            <person name="Coyne J.A."/>
            <person name="Daub J."/>
            <person name="David R.G."/>
            <person name="Delcher A.L."/>
            <person name="Delehaunty K."/>
            <person name="Do C.B."/>
            <person name="Ebling H."/>
            <person name="Edwards K."/>
            <person name="Eickbush T."/>
            <person name="Evans J.D."/>
            <person name="Filipski A."/>
            <person name="Findeiss S."/>
            <person name="Freyhult E."/>
            <person name="Fulton L."/>
            <person name="Fulton R."/>
            <person name="Garcia A.C."/>
            <person name="Gardiner A."/>
            <person name="Garfield D.A."/>
            <person name="Garvin B.E."/>
            <person name="Gibson G."/>
            <person name="Gilbert D."/>
            <person name="Gnerre S."/>
            <person name="Godfrey J."/>
            <person name="Good R."/>
            <person name="Gotea V."/>
            <person name="Gravely B."/>
            <person name="Greenberg A.J."/>
            <person name="Griffiths-Jones S."/>
            <person name="Gross S."/>
            <person name="Guigo R."/>
            <person name="Gustafson E.A."/>
            <person name="Haerty W."/>
            <person name="Hahn M.W."/>
            <person name="Halligan D.L."/>
            <person name="Halpern A.L."/>
            <person name="Halter G.M."/>
            <person name="Han M.V."/>
            <person name="Heger A."/>
            <person name="Hillier L."/>
            <person name="Hinrichs A.S."/>
            <person name="Holmes I."/>
            <person name="Hoskins R.A."/>
            <person name="Hubisz M.J."/>
            <person name="Hultmark D."/>
            <person name="Huntley M.A."/>
            <person name="Jaffe D.B."/>
            <person name="Jagadeeshan S."/>
            <person name="Jeck W.R."/>
            <person name="Johnson J."/>
            <person name="Jones C.D."/>
            <person name="Jordan W.C."/>
            <person name="Karpen G.H."/>
            <person name="Kataoka E."/>
            <person name="Keightley P.D."/>
            <person name="Kheradpour P."/>
            <person name="Kirkness E.F."/>
            <person name="Koerich L.B."/>
            <person name="Kristiansen K."/>
            <person name="Kudrna D."/>
            <person name="Kulathinal R.J."/>
            <person name="Kumar S."/>
            <person name="Kwok R."/>
            <person name="Lander E."/>
            <person name="Langley C.H."/>
            <person name="Lapoint R."/>
            <person name="Lazzaro B.P."/>
            <person name="Lee S.J."/>
            <person name="Levesque L."/>
            <person name="Li R."/>
            <person name="Lin C.F."/>
            <person name="Lin M.F."/>
            <person name="Lindblad-Toh K."/>
            <person name="Llopart A."/>
            <person name="Long M."/>
            <person name="Low L."/>
            <person name="Lozovsky E."/>
            <person name="Lu J."/>
            <person name="Luo M."/>
            <person name="Machado C.A."/>
            <person name="Makalowski W."/>
            <person name="Marzo M."/>
            <person name="Matsuda M."/>
            <person name="Matzkin L."/>
            <person name="McAllister B."/>
            <person name="McBride C.S."/>
            <person name="McKernan B."/>
            <person name="McKernan K."/>
            <person name="Mendez-Lago M."/>
            <person name="Minx P."/>
            <person name="Mollenhauer M.U."/>
            <person name="Montooth K."/>
            <person name="Mount S.M."/>
            <person name="Mu X."/>
            <person name="Myers E."/>
            <person name="Negre B."/>
            <person name="Newfeld S."/>
            <person name="Nielsen R."/>
            <person name="Noor M.A."/>
            <person name="O'Grady P."/>
            <person name="Pachter L."/>
            <person name="Papaceit M."/>
            <person name="Parisi M.J."/>
            <person name="Parisi M."/>
            <person name="Parts L."/>
            <person name="Pedersen J.S."/>
            <person name="Pesole G."/>
            <person name="Phillippy A.M."/>
            <person name="Ponting C.P."/>
            <person name="Pop M."/>
            <person name="Porcelli D."/>
            <person name="Powell J.R."/>
            <person name="Prohaska S."/>
            <person name="Pruitt K."/>
            <person name="Puig M."/>
            <person name="Quesneville H."/>
            <person name="Ram K.R."/>
            <person name="Rand D."/>
            <person name="Rasmussen M.D."/>
            <person name="Reed L.K."/>
            <person name="Reenan R."/>
            <person name="Reily A."/>
            <person name="Remington K.A."/>
            <person name="Rieger T.T."/>
            <person name="Ritchie M.G."/>
            <person name="Robin C."/>
            <person name="Rogers Y.H."/>
            <person name="Rohde C."/>
            <person name="Rozas J."/>
            <person name="Rubenfield M.J."/>
            <person name="Ruiz A."/>
            <person name="Russo S."/>
            <person name="Salzberg S.L."/>
            <person name="Sanchez-Gracia A."/>
            <person name="Saranga D.J."/>
            <person name="Sato H."/>
            <person name="Schaeffer S.W."/>
            <person name="Schatz M.C."/>
            <person name="Schlenke T."/>
            <person name="Schwartz R."/>
            <person name="Segarra C."/>
            <person name="Singh R.S."/>
            <person name="Sirot L."/>
            <person name="Sirota M."/>
            <person name="Sisneros N.B."/>
            <person name="Smith C.D."/>
            <person name="Smith T.F."/>
            <person name="Spieth J."/>
            <person name="Stage D.E."/>
            <person name="Stark A."/>
            <person name="Stephan W."/>
            <person name="Strausberg R.L."/>
            <person name="Strempel S."/>
            <person name="Sturgill D."/>
            <person name="Sutton G."/>
            <person name="Sutton G.G."/>
            <person name="Tao W."/>
            <person name="Teichmann S."/>
            <person name="Tobari Y.N."/>
            <person name="Tomimura Y."/>
            <person name="Tsolas J.M."/>
            <person name="Valente V.L."/>
            <person name="Venter E."/>
            <person name="Venter J.C."/>
            <person name="Vicario S."/>
            <person name="Vieira F.G."/>
            <person name="Vilella A.J."/>
            <person name="Villasante A."/>
            <person name="Walenz B."/>
            <person name="Wang J."/>
            <person name="Wasserman M."/>
            <person name="Watts T."/>
            <person name="Wilson D."/>
            <person name="Wilson R.K."/>
            <person name="Wing R.A."/>
            <person name="Wolfner M.F."/>
            <person name="Wong A."/>
            <person name="Wong G.K."/>
            <person name="Wu C.I."/>
            <person name="Wu G."/>
            <person name="Yamamoto D."/>
            <person name="Yang H.P."/>
            <person name="Yang S.P."/>
            <person name="Yorke J.A."/>
            <person name="Yoshida K."/>
            <person name="Zdobnov E."/>
            <person name="Zhang P."/>
            <person name="Zhang Y."/>
            <person name="Zimin A.V."/>
            <person name="Baldwin J."/>
            <person name="Abdouelleil A."/>
            <person name="Abdulkadir J."/>
            <person name="Abebe A."/>
            <person name="Abera B."/>
            <person name="Abreu J."/>
            <person name="Acer S.C."/>
            <person name="Aftuck L."/>
            <person name="Alexander A."/>
            <person name="An P."/>
            <person name="Anderson E."/>
            <person name="Anderson S."/>
            <person name="Arachi H."/>
            <person name="Azer M."/>
            <person name="Bachantsang P."/>
            <person name="Barry A."/>
            <person name="Bayul T."/>
            <person name="Berlin A."/>
            <person name="Bessette D."/>
            <person name="Bloom T."/>
            <person name="Blye J."/>
            <person name="Boguslavskiy L."/>
            <person name="Bonnet C."/>
            <person name="Boukhgalter B."/>
            <person name="Bourzgui I."/>
            <person name="Brown A."/>
            <person name="Cahill P."/>
            <person name="Channer S."/>
            <person name="Cheshatsang Y."/>
            <person name="Chuda L."/>
            <person name="Citroen M."/>
            <person name="Collymore A."/>
            <person name="Cooke P."/>
            <person name="Costello M."/>
            <person name="D'Aco K."/>
            <person name="Daza R."/>
            <person name="De Haan G."/>
            <person name="DeGray S."/>
            <person name="DeMaso C."/>
            <person name="Dhargay N."/>
            <person name="Dooley K."/>
            <person name="Dooley E."/>
            <person name="Doricent M."/>
            <person name="Dorje P."/>
            <person name="Dorjee K."/>
            <person name="Dupes A."/>
            <person name="Elong R."/>
            <person name="Falk J."/>
            <person name="Farina A."/>
            <person name="Faro S."/>
            <person name="Ferguson D."/>
            <person name="Fisher S."/>
            <person name="Foley C.D."/>
            <person name="Franke A."/>
            <person name="Friedrich D."/>
            <person name="Gadbois L."/>
            <person name="Gearin G."/>
            <person name="Gearin C.R."/>
            <person name="Giannoukos G."/>
            <person name="Goode T."/>
            <person name="Graham J."/>
            <person name="Grandbois E."/>
            <person name="Grewal S."/>
            <person name="Gyaltsen K."/>
            <person name="Hafez N."/>
            <person name="Hagos B."/>
            <person name="Hall J."/>
            <person name="Henson C."/>
            <person name="Hollinger A."/>
            <person name="Honan T."/>
            <person name="Huard M.D."/>
            <person name="Hughes L."/>
            <person name="Hurhula B."/>
            <person name="Husby M.E."/>
            <person name="Kamat A."/>
            <person name="Kanga B."/>
            <person name="Kashin S."/>
            <person name="Khazanovich D."/>
            <person name="Kisner P."/>
            <person name="Lance K."/>
            <person name="Lara M."/>
            <person name="Lee W."/>
            <person name="Lennon N."/>
            <person name="Letendre F."/>
            <person name="LeVine R."/>
            <person name="Lipovsky A."/>
            <person name="Liu X."/>
            <person name="Liu J."/>
            <person name="Liu S."/>
            <person name="Lokyitsang T."/>
            <person name="Lokyitsang Y."/>
            <person name="Lubonja R."/>
            <person name="Lui A."/>
            <person name="MacDonald P."/>
            <person name="Magnisalis V."/>
            <person name="Maru K."/>
            <person name="Matthews C."/>
            <person name="McCusker W."/>
            <person name="McDonough S."/>
            <person name="Mehta T."/>
            <person name="Meldrim J."/>
            <person name="Meneus L."/>
            <person name="Mihai O."/>
            <person name="Mihalev A."/>
            <person name="Mihova T."/>
            <person name="Mittelman R."/>
            <person name="Mlenga V."/>
            <person name="Montmayeur A."/>
            <person name="Mulrain L."/>
            <person name="Navidi A."/>
            <person name="Naylor J."/>
            <person name="Negash T."/>
            <person name="Nguyen T."/>
            <person name="Nguyen N."/>
            <person name="Nicol R."/>
            <person name="Norbu C."/>
            <person name="Norbu N."/>
            <person name="Novod N."/>
            <person name="O'Neill B."/>
            <person name="Osman S."/>
            <person name="Markiewicz E."/>
            <person name="Oyono O.L."/>
            <person name="Patti C."/>
            <person name="Phunkhang P."/>
            <person name="Pierre F."/>
            <person name="Priest M."/>
            <person name="Raghuraman S."/>
            <person name="Rege F."/>
            <person name="Reyes R."/>
            <person name="Rise C."/>
            <person name="Rogov P."/>
            <person name="Ross K."/>
            <person name="Ryan E."/>
            <person name="Settipalli S."/>
            <person name="Shea T."/>
            <person name="Sherpa N."/>
            <person name="Shi L."/>
            <person name="Shih D."/>
            <person name="Sparrow T."/>
            <person name="Spaulding J."/>
            <person name="Stalker J."/>
            <person name="Stange-Thomann N."/>
            <person name="Stavropoulos S."/>
            <person name="Stone C."/>
            <person name="Strader C."/>
            <person name="Tesfaye S."/>
            <person name="Thomson T."/>
            <person name="Thoulutsang Y."/>
            <person name="Thoulutsang D."/>
            <person name="Topham K."/>
            <person name="Topping I."/>
            <person name="Tsamla T."/>
            <person name="Vassiliev H."/>
            <person name="Vo A."/>
            <person name="Wangchuk T."/>
            <person name="Wangdi T."/>
            <person name="Weiand M."/>
            <person name="Wilkinson J."/>
            <person name="Wilson A."/>
            <person name="Yadav S."/>
            <person name="Young G."/>
            <person name="Yu Q."/>
            <person name="Zembek L."/>
            <person name="Zhong D."/>
            <person name="Zimmer A."/>
            <person name="Zwirko Z."/>
            <person name="Jaffe D.B."/>
            <person name="Alvarez P."/>
            <person name="Brockman W."/>
            <person name="Butler J."/>
            <person name="Chin C."/>
            <person name="Gnerre S."/>
            <person name="Grabherr M."/>
            <person name="Kleber M."/>
            <person name="Mauceli E."/>
            <person name="MacCallum I."/>
        </authorList>
    </citation>
    <scope>NUCLEOTIDE SEQUENCE [LARGE SCALE GENOMIC DNA]</scope>
    <source>
        <strain evidence="11">Tucson 15010-1051.87</strain>
    </source>
</reference>
<organism evidence="10 11">
    <name type="scientific">Drosophila virilis</name>
    <name type="common">Fruit fly</name>
    <dbReference type="NCBI Taxonomy" id="7244"/>
    <lineage>
        <taxon>Eukaryota</taxon>
        <taxon>Metazoa</taxon>
        <taxon>Ecdysozoa</taxon>
        <taxon>Arthropoda</taxon>
        <taxon>Hexapoda</taxon>
        <taxon>Insecta</taxon>
        <taxon>Pterygota</taxon>
        <taxon>Neoptera</taxon>
        <taxon>Endopterygota</taxon>
        <taxon>Diptera</taxon>
        <taxon>Brachycera</taxon>
        <taxon>Muscomorpha</taxon>
        <taxon>Ephydroidea</taxon>
        <taxon>Drosophilidae</taxon>
        <taxon>Drosophila</taxon>
    </lineage>
</organism>
<feature type="transmembrane region" description="Helical" evidence="8">
    <location>
        <begin position="169"/>
        <end position="186"/>
    </location>
</feature>
<dbReference type="InterPro" id="IPR004837">
    <property type="entry name" value="NaCa_Exmemb"/>
</dbReference>
<dbReference type="OrthoDB" id="407410at2759"/>
<evidence type="ECO:0000256" key="5">
    <source>
        <dbReference type="ARBA" id="ARBA00022692"/>
    </source>
</evidence>
<dbReference type="InParanoid" id="A0A0Q9WEP6"/>
<keyword evidence="4" id="KW-0406">Ion transport</keyword>
<dbReference type="GO" id="GO:0016020">
    <property type="term" value="C:membrane"/>
    <property type="evidence" value="ECO:0007669"/>
    <property type="project" value="UniProtKB-SubCell"/>
</dbReference>
<evidence type="ECO:0000256" key="3">
    <source>
        <dbReference type="ARBA" id="ARBA00022449"/>
    </source>
</evidence>
<feature type="domain" description="Sodium/calcium exchanger membrane region" evidence="9">
    <location>
        <begin position="447"/>
        <end position="595"/>
    </location>
</feature>